<evidence type="ECO:0000313" key="1">
    <source>
        <dbReference type="EMBL" id="KAF7270837.1"/>
    </source>
</evidence>
<evidence type="ECO:0000313" key="2">
    <source>
        <dbReference type="Proteomes" id="UP000625711"/>
    </source>
</evidence>
<keyword evidence="2" id="KW-1185">Reference proteome</keyword>
<dbReference type="OrthoDB" id="8242970at2759"/>
<proteinExistence type="predicted"/>
<evidence type="ECO:0008006" key="3">
    <source>
        <dbReference type="Google" id="ProtNLM"/>
    </source>
</evidence>
<name>A0A834IBK2_RHYFE</name>
<dbReference type="Proteomes" id="UP000625711">
    <property type="component" value="Unassembled WGS sequence"/>
</dbReference>
<organism evidence="1 2">
    <name type="scientific">Rhynchophorus ferrugineus</name>
    <name type="common">Red palm weevil</name>
    <name type="synonym">Curculio ferrugineus</name>
    <dbReference type="NCBI Taxonomy" id="354439"/>
    <lineage>
        <taxon>Eukaryota</taxon>
        <taxon>Metazoa</taxon>
        <taxon>Ecdysozoa</taxon>
        <taxon>Arthropoda</taxon>
        <taxon>Hexapoda</taxon>
        <taxon>Insecta</taxon>
        <taxon>Pterygota</taxon>
        <taxon>Neoptera</taxon>
        <taxon>Endopterygota</taxon>
        <taxon>Coleoptera</taxon>
        <taxon>Polyphaga</taxon>
        <taxon>Cucujiformia</taxon>
        <taxon>Curculionidae</taxon>
        <taxon>Dryophthorinae</taxon>
        <taxon>Rhynchophorus</taxon>
    </lineage>
</organism>
<sequence length="128" mass="14551">MFSFVDAADNFNAQTKSHSQRSSNDDKQVHLFEPVHEPPEHTLFSVLRKGYVKIGDTTYDIGQDSNLPATEPCTNPFYGSSGKCTRIPECLDLLIYKTTIQQYVPHFCKIGSFAGVCCPQREPFYYHH</sequence>
<protein>
    <recommendedName>
        <fullName evidence="3">Clip domain-containing protein</fullName>
    </recommendedName>
</protein>
<reference evidence="1" key="1">
    <citation type="submission" date="2020-08" db="EMBL/GenBank/DDBJ databases">
        <title>Genome sequencing and assembly of the red palm weevil Rhynchophorus ferrugineus.</title>
        <authorList>
            <person name="Dias G.B."/>
            <person name="Bergman C.M."/>
            <person name="Manee M."/>
        </authorList>
    </citation>
    <scope>NUCLEOTIDE SEQUENCE</scope>
    <source>
        <strain evidence="1">AA-2017</strain>
        <tissue evidence="1">Whole larva</tissue>
    </source>
</reference>
<gene>
    <name evidence="1" type="ORF">GWI33_016243</name>
</gene>
<dbReference type="AlphaFoldDB" id="A0A834IBK2"/>
<dbReference type="EMBL" id="JAACXV010014055">
    <property type="protein sequence ID" value="KAF7270837.1"/>
    <property type="molecule type" value="Genomic_DNA"/>
</dbReference>
<comment type="caution">
    <text evidence="1">The sequence shown here is derived from an EMBL/GenBank/DDBJ whole genome shotgun (WGS) entry which is preliminary data.</text>
</comment>
<accession>A0A834IBK2</accession>